<sequence length="220" mass="25506">MTVLDWFFIISLSLASIGLVFSGISFYLMAQTKKALKKLKRRKVRKKKQKQKKRNIRELVKKSKKQRNWGISLSILFLVFSIAAGYSLYYQAMHLSQKDSKAVVQGYYLMDNLENELKTAKTTENDVKSGKNIKLLAGQFSSYGIYKATIRNSETGQKKLNKYYKSMKELGINLSSQPNDFFKNETLLNEFETDLEAIKKNHEDVVRYFNINKNALVNKK</sequence>
<keyword evidence="2" id="KW-0812">Transmembrane</keyword>
<dbReference type="AlphaFoldDB" id="A0A200ITH4"/>
<evidence type="ECO:0000256" key="1">
    <source>
        <dbReference type="SAM" id="Coils"/>
    </source>
</evidence>
<evidence type="ECO:0000256" key="2">
    <source>
        <dbReference type="SAM" id="Phobius"/>
    </source>
</evidence>
<reference evidence="4" key="3">
    <citation type="submission" date="2024-03" db="EMBL/GenBank/DDBJ databases">
        <title>The Genome Sequence of Enterococcus sp. DIV0238c.</title>
        <authorList>
            <consortium name="The Broad Institute Genomics Platform"/>
            <consortium name="The Broad Institute Microbial Omics Core"/>
            <consortium name="The Broad Institute Genomic Center for Infectious Diseases"/>
            <person name="Earl A."/>
            <person name="Manson A."/>
            <person name="Gilmore M."/>
            <person name="Schwartman J."/>
            <person name="Shea T."/>
            <person name="Abouelleil A."/>
            <person name="Cao P."/>
            <person name="Chapman S."/>
            <person name="Cusick C."/>
            <person name="Young S."/>
            <person name="Neafsey D."/>
            <person name="Nusbaum C."/>
            <person name="Birren B."/>
        </authorList>
    </citation>
    <scope>NUCLEOTIDE SEQUENCE</scope>
    <source>
        <strain evidence="4">9D6_DIV0238</strain>
    </source>
</reference>
<gene>
    <name evidence="4" type="ORF">A5889_002386</name>
    <name evidence="3" type="ORF">A5889_003067</name>
</gene>
<dbReference type="RefSeq" id="WP_087642096.1">
    <property type="nucleotide sequence ID" value="NZ_CP147246.1"/>
</dbReference>
<organism evidence="3">
    <name type="scientific">Candidatus Enterococcus dunnyi</name>
    <dbReference type="NCBI Taxonomy" id="1834192"/>
    <lineage>
        <taxon>Bacteria</taxon>
        <taxon>Bacillati</taxon>
        <taxon>Bacillota</taxon>
        <taxon>Bacilli</taxon>
        <taxon>Lactobacillales</taxon>
        <taxon>Enterococcaceae</taxon>
        <taxon>Enterococcus</taxon>
    </lineage>
</organism>
<reference evidence="4" key="2">
    <citation type="submission" date="2017-05" db="EMBL/GenBank/DDBJ databases">
        <authorList>
            <consortium name="The Broad Institute Genomics Platform"/>
            <consortium name="The Broad Institute Genomic Center for Infectious Diseases"/>
            <person name="Earl A."/>
            <person name="Manson A."/>
            <person name="Schwartman J."/>
            <person name="Gilmore M."/>
            <person name="Abouelleil A."/>
            <person name="Cao P."/>
            <person name="Chapman S."/>
            <person name="Cusick C."/>
            <person name="Shea T."/>
            <person name="Young S."/>
            <person name="Neafsey D."/>
            <person name="Nusbaum C."/>
            <person name="Birren B."/>
        </authorList>
    </citation>
    <scope>NUCLEOTIDE SEQUENCE</scope>
    <source>
        <strain evidence="4">9D6_DIV0238</strain>
    </source>
</reference>
<feature type="transmembrane region" description="Helical" evidence="2">
    <location>
        <begin position="69"/>
        <end position="89"/>
    </location>
</feature>
<feature type="transmembrane region" description="Helical" evidence="2">
    <location>
        <begin position="6"/>
        <end position="30"/>
    </location>
</feature>
<keyword evidence="5" id="KW-1185">Reference proteome</keyword>
<dbReference type="EMBL" id="NIBQ01000004">
    <property type="protein sequence ID" value="OUZ28312.1"/>
    <property type="molecule type" value="Genomic_DNA"/>
</dbReference>
<keyword evidence="2" id="KW-1133">Transmembrane helix</keyword>
<dbReference type="Proteomes" id="UP000196151">
    <property type="component" value="Chromosome"/>
</dbReference>
<evidence type="ECO:0000313" key="5">
    <source>
        <dbReference type="Proteomes" id="UP000196151"/>
    </source>
</evidence>
<keyword evidence="1" id="KW-0175">Coiled coil</keyword>
<dbReference type="EMBL" id="CP147246">
    <property type="protein sequence ID" value="WYJ94844.1"/>
    <property type="molecule type" value="Genomic_DNA"/>
</dbReference>
<dbReference type="OrthoDB" id="2181521at2"/>
<accession>A0A200ITH4</accession>
<proteinExistence type="predicted"/>
<name>A0A200ITH4_9ENTE</name>
<evidence type="ECO:0000313" key="4">
    <source>
        <dbReference type="EMBL" id="WYJ94844.1"/>
    </source>
</evidence>
<feature type="coiled-coil region" evidence="1">
    <location>
        <begin position="29"/>
        <end position="66"/>
    </location>
</feature>
<protein>
    <submittedName>
        <fullName evidence="3">Uncharacterized protein</fullName>
    </submittedName>
</protein>
<keyword evidence="2" id="KW-0472">Membrane</keyword>
<evidence type="ECO:0000313" key="3">
    <source>
        <dbReference type="EMBL" id="OUZ28312.1"/>
    </source>
</evidence>
<reference evidence="3" key="1">
    <citation type="submission" date="2017-05" db="EMBL/GenBank/DDBJ databases">
        <title>The Genome Sequence of Enterococcus sp. 9D6_DIV0238.</title>
        <authorList>
            <consortium name="The Broad Institute Genomics Platform"/>
            <consortium name="The Broad Institute Genomic Center for Infectious Diseases"/>
            <person name="Earl A."/>
            <person name="Manson A."/>
            <person name="Schwartman J."/>
            <person name="Gilmore M."/>
            <person name="Abouelleil A."/>
            <person name="Cao P."/>
            <person name="Chapman S."/>
            <person name="Cusick C."/>
            <person name="Shea T."/>
            <person name="Young S."/>
            <person name="Neafsey D."/>
            <person name="Nusbaum C."/>
            <person name="Birren B."/>
        </authorList>
    </citation>
    <scope>NUCLEOTIDE SEQUENCE [LARGE SCALE GENOMIC DNA]</scope>
    <source>
        <strain evidence="3">9D6_DIV0238</strain>
    </source>
</reference>